<dbReference type="PANTHER" id="PTHR23358">
    <property type="entry name" value="METHYLCYTOSINE DIOXYGENASE TET"/>
    <property type="match status" value="1"/>
</dbReference>
<evidence type="ECO:0000256" key="12">
    <source>
        <dbReference type="PROSITE-ProRule" id="PRU00509"/>
    </source>
</evidence>
<keyword evidence="16" id="KW-1185">Reference proteome</keyword>
<feature type="domain" description="CXXC-type" evidence="15">
    <location>
        <begin position="30"/>
        <end position="72"/>
    </location>
</feature>
<evidence type="ECO:0000256" key="13">
    <source>
        <dbReference type="RuleBase" id="RU367064"/>
    </source>
</evidence>
<name>A0ABM4BRA5_HYDVU</name>
<comment type="subcellular location">
    <subcellularLocation>
        <location evidence="1">Chromosome</location>
    </subcellularLocation>
</comment>
<dbReference type="EC" id="1.14.11.80" evidence="13"/>
<evidence type="ECO:0000313" key="17">
    <source>
        <dbReference type="RefSeq" id="XP_065651677.1"/>
    </source>
</evidence>
<evidence type="ECO:0000256" key="3">
    <source>
        <dbReference type="ARBA" id="ARBA00022454"/>
    </source>
</evidence>
<evidence type="ECO:0000256" key="1">
    <source>
        <dbReference type="ARBA" id="ARBA00004286"/>
    </source>
</evidence>
<keyword evidence="6 13" id="KW-0862">Zinc</keyword>
<feature type="coiled-coil region" evidence="14">
    <location>
        <begin position="69"/>
        <end position="96"/>
    </location>
</feature>
<keyword evidence="7 13" id="KW-0223">Dioxygenase</keyword>
<evidence type="ECO:0000256" key="4">
    <source>
        <dbReference type="ARBA" id="ARBA00022723"/>
    </source>
</evidence>
<keyword evidence="3" id="KW-0158">Chromosome</keyword>
<evidence type="ECO:0000256" key="9">
    <source>
        <dbReference type="ARBA" id="ARBA00023004"/>
    </source>
</evidence>
<dbReference type="InterPro" id="IPR002857">
    <property type="entry name" value="Znf_CXXC"/>
</dbReference>
<comment type="catalytic activity">
    <reaction evidence="10 13">
        <text>a 5-formyl-2'-deoxycytidine in DNA + 2-oxoglutarate + O2 = a 5-carboxyl-2'-deoxycytidine in DNA + succinate + CO2 + H(+)</text>
        <dbReference type="Rhea" id="RHEA:53832"/>
        <dbReference type="Rhea" id="RHEA-COMP:13656"/>
        <dbReference type="Rhea" id="RHEA-COMP:13657"/>
        <dbReference type="ChEBI" id="CHEBI:15378"/>
        <dbReference type="ChEBI" id="CHEBI:15379"/>
        <dbReference type="ChEBI" id="CHEBI:16526"/>
        <dbReference type="ChEBI" id="CHEBI:16810"/>
        <dbReference type="ChEBI" id="CHEBI:30031"/>
        <dbReference type="ChEBI" id="CHEBI:137731"/>
        <dbReference type="ChEBI" id="CHEBI:137732"/>
        <dbReference type="EC" id="1.14.11.80"/>
    </reaction>
</comment>
<dbReference type="PROSITE" id="PS51058">
    <property type="entry name" value="ZF_CXXC"/>
    <property type="match status" value="1"/>
</dbReference>
<keyword evidence="8 13" id="KW-0560">Oxidoreductase</keyword>
<comment type="similarity">
    <text evidence="2 13">Belongs to the TET family.</text>
</comment>
<keyword evidence="14" id="KW-0175">Coiled coil</keyword>
<evidence type="ECO:0000313" key="16">
    <source>
        <dbReference type="Proteomes" id="UP001652625"/>
    </source>
</evidence>
<evidence type="ECO:0000256" key="5">
    <source>
        <dbReference type="ARBA" id="ARBA00022771"/>
    </source>
</evidence>
<organism evidence="16 17">
    <name type="scientific">Hydra vulgaris</name>
    <name type="common">Hydra</name>
    <name type="synonym">Hydra attenuata</name>
    <dbReference type="NCBI Taxonomy" id="6087"/>
    <lineage>
        <taxon>Eukaryota</taxon>
        <taxon>Metazoa</taxon>
        <taxon>Cnidaria</taxon>
        <taxon>Hydrozoa</taxon>
        <taxon>Hydroidolina</taxon>
        <taxon>Anthoathecata</taxon>
        <taxon>Aplanulata</taxon>
        <taxon>Hydridae</taxon>
        <taxon>Hydra</taxon>
    </lineage>
</organism>
<protein>
    <recommendedName>
        <fullName evidence="13">Methylcytosine dioxygenase TET</fullName>
        <ecNumber evidence="13">1.14.11.80</ecNumber>
    </recommendedName>
</protein>
<evidence type="ECO:0000256" key="8">
    <source>
        <dbReference type="ARBA" id="ARBA00023002"/>
    </source>
</evidence>
<comment type="catalytic activity">
    <reaction evidence="11 13">
        <text>a 5-hydroxymethyl-2'-deoxycytidine in DNA + 2-oxoglutarate + O2 = a 5-formyl-2'-deoxycytidine in DNA + succinate + CO2 + H2O</text>
        <dbReference type="Rhea" id="RHEA:53828"/>
        <dbReference type="Rhea" id="RHEA-COMP:13315"/>
        <dbReference type="Rhea" id="RHEA-COMP:13656"/>
        <dbReference type="ChEBI" id="CHEBI:15377"/>
        <dbReference type="ChEBI" id="CHEBI:15379"/>
        <dbReference type="ChEBI" id="CHEBI:16526"/>
        <dbReference type="ChEBI" id="CHEBI:16810"/>
        <dbReference type="ChEBI" id="CHEBI:30031"/>
        <dbReference type="ChEBI" id="CHEBI:136731"/>
        <dbReference type="ChEBI" id="CHEBI:137731"/>
        <dbReference type="EC" id="1.14.11.80"/>
    </reaction>
</comment>
<dbReference type="PANTHER" id="PTHR23358:SF6">
    <property type="entry name" value="METHYLCYTOSINE DIOXYGENASE TET"/>
    <property type="match status" value="1"/>
</dbReference>
<evidence type="ECO:0000256" key="11">
    <source>
        <dbReference type="ARBA" id="ARBA00049431"/>
    </source>
</evidence>
<dbReference type="Pfam" id="PF12851">
    <property type="entry name" value="Tet_JBP"/>
    <property type="match status" value="1"/>
</dbReference>
<proteinExistence type="inferred from homology"/>
<evidence type="ECO:0000256" key="6">
    <source>
        <dbReference type="ARBA" id="ARBA00022833"/>
    </source>
</evidence>
<dbReference type="RefSeq" id="XP_065651677.1">
    <property type="nucleotide sequence ID" value="XM_065795605.1"/>
</dbReference>
<sequence length="1443" mass="165656">MHVVKLVIMNFEENVEMTLNYSNQKSDNGVVRKRQIKCGVCSGCQVLQNCGLCVFCIKRKTGKQICKERKCLQILKIQLERKKKNFKKESKKKQANDNFHQNLDKLNSNVNGNLTDKITKRRSSKKTSIKYHNEALKRTYDDISVSNEKISNKFVHSLNGLNDILVSQIALPTLDESLIKFKLLEHESEVHLLQTTPSSLENHSNILDEKYKKLPKQKVNIQSPKKYKLSNTPEITEPRTSILESEQDLIKKVRPHSAGPLPSFSTFVHEFSLKPLNTQLLSLPTSPKNNFFTNKSFDAKLDSFKHKKSVQLKYSKVKINSECGCAVSDTSDSGPFYNHLGSGYSLNELRNTLLDRFSIQNAALNLQLVKHTSVEGKNGDGCPLAKWIIRRTNDEEKYLVVVRHHEGHTCSSTFTVIVIVAWEGISKQYADDMYRYLAKTLNESGFRTRRRCSANESKTCLCQGEVEESQGASFSFGCSWSMFFDGCKFTKSTNARKFKMQDPVKEEEIEKVLQEMTTQVSPLLKIWAPKCYENMTHFEEIADKCRIGLNKGRPFSGVTCCLDFCAHSHRDIHDLNNGTTMVCHFFNVCTLLKPNYNERTDEQLHVLPLYQLLDDRGNVIPCNYDNPPHLIKSKITVRHDTCGRYVNPVAVNLKKLGNEQKSVFKNEGASLLCSDFLKHPRFCSESDVPYVLSQRETLPIQNIKKEMIFVDESEIPIYRQCSDYFNSEDYKLSTFKKMEHNNSNSPFKKYKEHVSKPTVITQEMGGVAIALGHGSFLVECAKKELHATTALRNPERSEPTRLSMVFYQHKKLNKKDHGYEDYQEKMNGRLKERLLKNERSFDDLSLLADTAAQNKSPNIAFINISDIKPFTEVGQFKKSDHEKKNLLNSKANNFSIASLMNPDENSHKSQLNETVEYNNIIKKTMIEDIDTVNNVAIGHKDTNNTNAIEYNNIVNNIGINYNYIRKDEIVPLLQNKTEKLPTFSIFKKSLYNISKDTDVEGQDKCNNDNIKKDTYFDQPISMPSIEDNTVIKATSPILKEDFKNSENESKTGENSNTENKFELLNTMKIKNENLDFLKKSSLSSNNYFVKKCFKTDSRLLSTISPDSSSKVVLQPVVLQNLAIDNCFISKDKKENKKLMDHTVSVFHDCLQNSYKESNVTTDKLLVMSKDSSRVGEWDLNKNMFQKDSFKKPWENILTENVINSNRNFSEKHCYNGTHPFYKDLFTYGKSNKTRREHLTSEKLNEIHKDSLISEKPFTKRNKQFDVNSILSNQCTKYHATPTDHRTTFTMRQSATAQHNLCQNFEPHIPTATPNNVHESSFYYLPGFDDGTRFTYASPETYATSNFNQTIPVMERSFSTSYSDIHYKNAHSLSSKKHRCSFPITEHFEYNSLEFQNNLLHNANNSLEILQSRYLPISDNLTQNHSIFQPLGSFSETLPKSYPT</sequence>
<gene>
    <name evidence="17" type="primary">LOC100213294</name>
</gene>
<dbReference type="SMART" id="SM01333">
    <property type="entry name" value="Tet_JBP"/>
    <property type="match status" value="1"/>
</dbReference>
<accession>A0ABM4BRA5</accession>
<evidence type="ECO:0000256" key="14">
    <source>
        <dbReference type="SAM" id="Coils"/>
    </source>
</evidence>
<keyword evidence="4 13" id="KW-0479">Metal-binding</keyword>
<reference evidence="17" key="1">
    <citation type="submission" date="2025-08" db="UniProtKB">
        <authorList>
            <consortium name="RefSeq"/>
        </authorList>
    </citation>
    <scope>IDENTIFICATION</scope>
</reference>
<keyword evidence="9 13" id="KW-0408">Iron</keyword>
<dbReference type="InterPro" id="IPR040175">
    <property type="entry name" value="TET1/2/3"/>
</dbReference>
<comment type="cofactor">
    <cofactor evidence="13">
        <name>Fe(2+)</name>
        <dbReference type="ChEBI" id="CHEBI:29033"/>
    </cofactor>
    <text evidence="13">Binds 1 Fe(2+) ion per subunit.</text>
</comment>
<evidence type="ECO:0000259" key="15">
    <source>
        <dbReference type="PROSITE" id="PS51058"/>
    </source>
</evidence>
<dbReference type="InterPro" id="IPR046942">
    <property type="entry name" value="TET_oxygenase"/>
</dbReference>
<comment type="cofactor">
    <cofactor evidence="13">
        <name>Zn(2+)</name>
        <dbReference type="ChEBI" id="CHEBI:29105"/>
    </cofactor>
    <text evidence="13">The zinc ions have a structural role.</text>
</comment>
<comment type="function">
    <text evidence="13">Dioxygenase that catalyzes the conversion of the modified genomic base 5-methylcytosine (5mC) into 5-hydroxymethylcytosine (5hmC) and plays a key role in epigenetic chromatin reprogramming during embryonic development.</text>
</comment>
<dbReference type="Proteomes" id="UP001652625">
    <property type="component" value="Chromosome 04"/>
</dbReference>
<evidence type="ECO:0000256" key="10">
    <source>
        <dbReference type="ARBA" id="ARBA00047840"/>
    </source>
</evidence>
<keyword evidence="5 12" id="KW-0863">Zinc-finger</keyword>
<dbReference type="GeneID" id="100213294"/>
<evidence type="ECO:0000256" key="2">
    <source>
        <dbReference type="ARBA" id="ARBA00007502"/>
    </source>
</evidence>
<comment type="catalytic activity">
    <reaction evidence="13">
        <text>a 5-methyl-2'-deoxycytidine in DNA + 2-oxoglutarate + O2 = a 5-hydroxymethyl-2'-deoxycytidine in DNA + succinate + CO2</text>
        <dbReference type="Rhea" id="RHEA:52636"/>
        <dbReference type="Rhea" id="RHEA-COMP:11370"/>
        <dbReference type="Rhea" id="RHEA-COMP:13315"/>
        <dbReference type="ChEBI" id="CHEBI:15379"/>
        <dbReference type="ChEBI" id="CHEBI:16526"/>
        <dbReference type="ChEBI" id="CHEBI:16810"/>
        <dbReference type="ChEBI" id="CHEBI:30031"/>
        <dbReference type="ChEBI" id="CHEBI:85454"/>
        <dbReference type="ChEBI" id="CHEBI:136731"/>
        <dbReference type="EC" id="1.14.11.80"/>
    </reaction>
</comment>
<dbReference type="InterPro" id="IPR024779">
    <property type="entry name" value="2OGFeDO_JBP1/TET_oxygenase_dom"/>
</dbReference>
<evidence type="ECO:0000256" key="7">
    <source>
        <dbReference type="ARBA" id="ARBA00022964"/>
    </source>
</evidence>